<keyword evidence="2" id="KW-1185">Reference proteome</keyword>
<dbReference type="Proteomes" id="UP000256294">
    <property type="component" value="Unassembled WGS sequence"/>
</dbReference>
<protein>
    <submittedName>
        <fullName evidence="1">Uncharacterized protein</fullName>
    </submittedName>
</protein>
<name>A0A3D9ULB3_9GAMM</name>
<evidence type="ECO:0000313" key="2">
    <source>
        <dbReference type="Proteomes" id="UP000256294"/>
    </source>
</evidence>
<organism evidence="1 2">
    <name type="scientific">Xenorhabdus cabanillasii</name>
    <dbReference type="NCBI Taxonomy" id="351673"/>
    <lineage>
        <taxon>Bacteria</taxon>
        <taxon>Pseudomonadati</taxon>
        <taxon>Pseudomonadota</taxon>
        <taxon>Gammaproteobacteria</taxon>
        <taxon>Enterobacterales</taxon>
        <taxon>Morganellaceae</taxon>
        <taxon>Xenorhabdus</taxon>
    </lineage>
</organism>
<dbReference type="AlphaFoldDB" id="A0A3D9ULB3"/>
<sequence>MQKIAQLASSKNMPYYTYSEDEWNKYIIINQQI</sequence>
<accession>A0A3D9ULB3</accession>
<reference evidence="1 2" key="1">
    <citation type="submission" date="2018-08" db="EMBL/GenBank/DDBJ databases">
        <title>Genomic Encyclopedia of Archaeal and Bacterial Type Strains, Phase II (KMG-II): from individual species to whole genera.</title>
        <authorList>
            <person name="Goeker M."/>
        </authorList>
    </citation>
    <scope>NUCLEOTIDE SEQUENCE [LARGE SCALE GENOMIC DNA]</scope>
    <source>
        <strain evidence="1 2">DSM 17905</strain>
    </source>
</reference>
<comment type="caution">
    <text evidence="1">The sequence shown here is derived from an EMBL/GenBank/DDBJ whole genome shotgun (WGS) entry which is preliminary data.</text>
</comment>
<proteinExistence type="predicted"/>
<gene>
    <name evidence="1" type="ORF">BDD26_3712</name>
</gene>
<dbReference type="EMBL" id="QTUB01000001">
    <property type="protein sequence ID" value="REF28750.1"/>
    <property type="molecule type" value="Genomic_DNA"/>
</dbReference>
<evidence type="ECO:0000313" key="1">
    <source>
        <dbReference type="EMBL" id="REF28750.1"/>
    </source>
</evidence>